<protein>
    <submittedName>
        <fullName evidence="1">Uncharacterized protein</fullName>
    </submittedName>
</protein>
<organism evidence="1 2">
    <name type="scientific">Etheostoma spectabile</name>
    <name type="common">orangethroat darter</name>
    <dbReference type="NCBI Taxonomy" id="54343"/>
    <lineage>
        <taxon>Eukaryota</taxon>
        <taxon>Metazoa</taxon>
        <taxon>Chordata</taxon>
        <taxon>Craniata</taxon>
        <taxon>Vertebrata</taxon>
        <taxon>Euteleostomi</taxon>
        <taxon>Actinopterygii</taxon>
        <taxon>Neopterygii</taxon>
        <taxon>Teleostei</taxon>
        <taxon>Neoteleostei</taxon>
        <taxon>Acanthomorphata</taxon>
        <taxon>Eupercaria</taxon>
        <taxon>Perciformes</taxon>
        <taxon>Percoidei</taxon>
        <taxon>Percidae</taxon>
        <taxon>Etheostomatinae</taxon>
        <taxon>Etheostoma</taxon>
    </lineage>
</organism>
<dbReference type="Proteomes" id="UP000327493">
    <property type="component" value="Chromosome 24"/>
</dbReference>
<comment type="caution">
    <text evidence="1">The sequence shown here is derived from an EMBL/GenBank/DDBJ whole genome shotgun (WGS) entry which is preliminary data.</text>
</comment>
<dbReference type="EMBL" id="VOFY01000024">
    <property type="protein sequence ID" value="KAA8579679.1"/>
    <property type="molecule type" value="Genomic_DNA"/>
</dbReference>
<dbReference type="AlphaFoldDB" id="A0A5J5CGU9"/>
<evidence type="ECO:0000313" key="1">
    <source>
        <dbReference type="EMBL" id="KAA8579679.1"/>
    </source>
</evidence>
<reference evidence="1 2" key="1">
    <citation type="submission" date="2019-08" db="EMBL/GenBank/DDBJ databases">
        <title>A chromosome-level genome assembly, high-density linkage maps, and genome scans reveal the genomic architecture of hybrid incompatibilities underlying speciation via character displacement in darters (Percidae: Etheostominae).</title>
        <authorList>
            <person name="Moran R.L."/>
            <person name="Catchen J.M."/>
            <person name="Fuller R.C."/>
        </authorList>
    </citation>
    <scope>NUCLEOTIDE SEQUENCE [LARGE SCALE GENOMIC DNA]</scope>
    <source>
        <strain evidence="1">EspeVRDwgs_2016</strain>
        <tissue evidence="1">Muscle</tissue>
    </source>
</reference>
<gene>
    <name evidence="1" type="ORF">FQN60_006772</name>
</gene>
<sequence>MVKGPLRPCPSQRFSFAAFQGPARTSVC</sequence>
<proteinExistence type="predicted"/>
<name>A0A5J5CGU9_9PERO</name>
<evidence type="ECO:0000313" key="2">
    <source>
        <dbReference type="Proteomes" id="UP000327493"/>
    </source>
</evidence>
<keyword evidence="2" id="KW-1185">Reference proteome</keyword>
<accession>A0A5J5CGU9</accession>